<dbReference type="InterPro" id="IPR005225">
    <property type="entry name" value="Small_GTP-bd"/>
</dbReference>
<evidence type="ECO:0000313" key="12">
    <source>
        <dbReference type="EMBL" id="PIQ85816.1"/>
    </source>
</evidence>
<name>A0A2H0LN97_9BACT</name>
<dbReference type="SUPFAM" id="SSF52540">
    <property type="entry name" value="P-loop containing nucleoside triphosphate hydrolases"/>
    <property type="match status" value="1"/>
</dbReference>
<dbReference type="GO" id="GO:0070181">
    <property type="term" value="F:small ribosomal subunit rRNA binding"/>
    <property type="evidence" value="ECO:0007669"/>
    <property type="project" value="UniProtKB-UniRule"/>
</dbReference>
<comment type="function">
    <text evidence="7">An essential GTPase that binds both GDP and GTP, with rapid nucleotide exchange. Plays a role in 16S rRNA processing and 30S ribosomal subunit biogenesis and possibly also in cell cycle regulation and energy metabolism.</text>
</comment>
<feature type="region of interest" description="G2" evidence="8">
    <location>
        <begin position="40"/>
        <end position="44"/>
    </location>
</feature>
<sequence>MTTSGKAGFVAIVGVPNVGKSTWLNAAVGQKIAGVSPKPQTTRQVIRGILTDERGQIVFLDTPGIHQPKDKLSHRMALHAQSSLEDADVVLWLVEPALPNQKNKQALEQIKNANKPTILLVNKVDLINKVELLPILETYQSLFQFRDIFPVSALQGINQKEVIELLFELLPQSPPYFPEEQISDQTERFVIAEMIREKVFRSTKQEIPYASAVTIDEFKDRSDQLVYIHATVIVEKDSQKKIIIGAGGEMIKRIGSEARKEIEPFLDRRVFLELKVKVYEKWKDDEKFLDQLEHEGGIE</sequence>
<protein>
    <recommendedName>
        <fullName evidence="2 7">GTPase Era</fullName>
    </recommendedName>
</protein>
<dbReference type="EMBL" id="PCVY01000060">
    <property type="protein sequence ID" value="PIQ85816.1"/>
    <property type="molecule type" value="Genomic_DNA"/>
</dbReference>
<keyword evidence="7" id="KW-1003">Cell membrane</keyword>
<keyword evidence="5 7" id="KW-0694">RNA-binding</keyword>
<keyword evidence="3 7" id="KW-0690">Ribosome biogenesis</keyword>
<organism evidence="12 13">
    <name type="scientific">Candidatus Abzuiibacterium crystallinum</name>
    <dbReference type="NCBI Taxonomy" id="1974748"/>
    <lineage>
        <taxon>Bacteria</taxon>
        <taxon>Pseudomonadati</taxon>
        <taxon>Candidatus Omnitrophota</taxon>
        <taxon>Candidatus Abzuiibacterium</taxon>
    </lineage>
</organism>
<evidence type="ECO:0000256" key="9">
    <source>
        <dbReference type="RuleBase" id="RU003761"/>
    </source>
</evidence>
<feature type="domain" description="KH type-2" evidence="10">
    <location>
        <begin position="195"/>
        <end position="280"/>
    </location>
</feature>
<dbReference type="CDD" id="cd22534">
    <property type="entry name" value="KH-II_Era"/>
    <property type="match status" value="1"/>
</dbReference>
<dbReference type="InterPro" id="IPR015946">
    <property type="entry name" value="KH_dom-like_a/b"/>
</dbReference>
<dbReference type="SUPFAM" id="SSF54814">
    <property type="entry name" value="Prokaryotic type KH domain (KH-domain type II)"/>
    <property type="match status" value="1"/>
</dbReference>
<dbReference type="InterPro" id="IPR027417">
    <property type="entry name" value="P-loop_NTPase"/>
</dbReference>
<dbReference type="Gene3D" id="3.30.300.20">
    <property type="match status" value="1"/>
</dbReference>
<dbReference type="GO" id="GO:0000028">
    <property type="term" value="P:ribosomal small subunit assembly"/>
    <property type="evidence" value="ECO:0007669"/>
    <property type="project" value="TreeGrafter"/>
</dbReference>
<dbReference type="InterPro" id="IPR005662">
    <property type="entry name" value="GTPase_Era-like"/>
</dbReference>
<dbReference type="Pfam" id="PF01926">
    <property type="entry name" value="MMR_HSR1"/>
    <property type="match status" value="1"/>
</dbReference>
<dbReference type="PANTHER" id="PTHR42698:SF1">
    <property type="entry name" value="GTPASE ERA, MITOCHONDRIAL"/>
    <property type="match status" value="1"/>
</dbReference>
<evidence type="ECO:0000256" key="2">
    <source>
        <dbReference type="ARBA" id="ARBA00020484"/>
    </source>
</evidence>
<evidence type="ECO:0000256" key="5">
    <source>
        <dbReference type="ARBA" id="ARBA00022884"/>
    </source>
</evidence>
<evidence type="ECO:0000256" key="6">
    <source>
        <dbReference type="ARBA" id="ARBA00023134"/>
    </source>
</evidence>
<feature type="region of interest" description="G4" evidence="8">
    <location>
        <begin position="122"/>
        <end position="125"/>
    </location>
</feature>
<reference evidence="12 13" key="1">
    <citation type="submission" date="2017-09" db="EMBL/GenBank/DDBJ databases">
        <title>Depth-based differentiation of microbial function through sediment-hosted aquifers and enrichment of novel symbionts in the deep terrestrial subsurface.</title>
        <authorList>
            <person name="Probst A.J."/>
            <person name="Ladd B."/>
            <person name="Jarett J.K."/>
            <person name="Geller-Mcgrath D.E."/>
            <person name="Sieber C.M."/>
            <person name="Emerson J.B."/>
            <person name="Anantharaman K."/>
            <person name="Thomas B.C."/>
            <person name="Malmstrom R."/>
            <person name="Stieglmeier M."/>
            <person name="Klingl A."/>
            <person name="Woyke T."/>
            <person name="Ryan C.M."/>
            <person name="Banfield J.F."/>
        </authorList>
    </citation>
    <scope>NUCLEOTIDE SEQUENCE [LARGE SCALE GENOMIC DNA]</scope>
    <source>
        <strain evidence="12">CG11_big_fil_rev_8_21_14_0_20_45_26</strain>
    </source>
</reference>
<feature type="binding site" evidence="7">
    <location>
        <begin position="14"/>
        <end position="21"/>
    </location>
    <ligand>
        <name>GTP</name>
        <dbReference type="ChEBI" id="CHEBI:37565"/>
    </ligand>
</feature>
<evidence type="ECO:0000256" key="3">
    <source>
        <dbReference type="ARBA" id="ARBA00022517"/>
    </source>
</evidence>
<evidence type="ECO:0000256" key="8">
    <source>
        <dbReference type="PROSITE-ProRule" id="PRU01050"/>
    </source>
</evidence>
<feature type="region of interest" description="G5" evidence="8">
    <location>
        <begin position="151"/>
        <end position="153"/>
    </location>
</feature>
<dbReference type="FunFam" id="3.30.300.20:FF:000003">
    <property type="entry name" value="GTPase Era"/>
    <property type="match status" value="1"/>
</dbReference>
<dbReference type="InterPro" id="IPR006073">
    <property type="entry name" value="GTP-bd"/>
</dbReference>
<dbReference type="Pfam" id="PF07650">
    <property type="entry name" value="KH_2"/>
    <property type="match status" value="1"/>
</dbReference>
<comment type="subunit">
    <text evidence="7">Monomer.</text>
</comment>
<dbReference type="Proteomes" id="UP000230859">
    <property type="component" value="Unassembled WGS sequence"/>
</dbReference>
<dbReference type="InterPro" id="IPR009019">
    <property type="entry name" value="KH_sf_prok-type"/>
</dbReference>
<feature type="binding site" evidence="7">
    <location>
        <begin position="122"/>
        <end position="125"/>
    </location>
    <ligand>
        <name>GTP</name>
        <dbReference type="ChEBI" id="CHEBI:37565"/>
    </ligand>
</feature>
<comment type="subcellular location">
    <subcellularLocation>
        <location evidence="7">Cytoplasm</location>
    </subcellularLocation>
    <subcellularLocation>
        <location evidence="7">Cell membrane</location>
        <topology evidence="7">Peripheral membrane protein</topology>
    </subcellularLocation>
</comment>
<dbReference type="GO" id="GO:0003924">
    <property type="term" value="F:GTPase activity"/>
    <property type="evidence" value="ECO:0007669"/>
    <property type="project" value="UniProtKB-UniRule"/>
</dbReference>
<dbReference type="GO" id="GO:0005829">
    <property type="term" value="C:cytosol"/>
    <property type="evidence" value="ECO:0007669"/>
    <property type="project" value="TreeGrafter"/>
</dbReference>
<keyword evidence="7" id="KW-0963">Cytoplasm</keyword>
<dbReference type="Gene3D" id="3.40.50.300">
    <property type="entry name" value="P-loop containing nucleotide triphosphate hydrolases"/>
    <property type="match status" value="1"/>
</dbReference>
<dbReference type="GO" id="GO:0005525">
    <property type="term" value="F:GTP binding"/>
    <property type="evidence" value="ECO:0007669"/>
    <property type="project" value="UniProtKB-UniRule"/>
</dbReference>
<evidence type="ECO:0000256" key="4">
    <source>
        <dbReference type="ARBA" id="ARBA00022741"/>
    </source>
</evidence>
<feature type="region of interest" description="G3" evidence="8">
    <location>
        <begin position="61"/>
        <end position="64"/>
    </location>
</feature>
<keyword evidence="4 7" id="KW-0547">Nucleotide-binding</keyword>
<evidence type="ECO:0000256" key="7">
    <source>
        <dbReference type="HAMAP-Rule" id="MF_00367"/>
    </source>
</evidence>
<keyword evidence="7" id="KW-0699">rRNA-binding</keyword>
<gene>
    <name evidence="7" type="primary">era</name>
    <name evidence="12" type="ORF">COV74_07310</name>
</gene>
<dbReference type="PROSITE" id="PS51713">
    <property type="entry name" value="G_ERA"/>
    <property type="match status" value="1"/>
</dbReference>
<keyword evidence="7" id="KW-0472">Membrane</keyword>
<evidence type="ECO:0000259" key="10">
    <source>
        <dbReference type="PROSITE" id="PS50823"/>
    </source>
</evidence>
<accession>A0A2H0LN97</accession>
<dbReference type="GO" id="GO:0005886">
    <property type="term" value="C:plasma membrane"/>
    <property type="evidence" value="ECO:0007669"/>
    <property type="project" value="UniProtKB-SubCell"/>
</dbReference>
<dbReference type="NCBIfam" id="NF000908">
    <property type="entry name" value="PRK00089.1"/>
    <property type="match status" value="1"/>
</dbReference>
<comment type="similarity">
    <text evidence="1 7 8 9">Belongs to the TRAFAC class TrmE-Era-EngA-EngB-Septin-like GTPase superfamily. Era GTPase family.</text>
</comment>
<proteinExistence type="inferred from homology"/>
<keyword evidence="6 7" id="KW-0342">GTP-binding</keyword>
<dbReference type="GO" id="GO:0043024">
    <property type="term" value="F:ribosomal small subunit binding"/>
    <property type="evidence" value="ECO:0007669"/>
    <property type="project" value="TreeGrafter"/>
</dbReference>
<dbReference type="HAMAP" id="MF_00367">
    <property type="entry name" value="GTPase_Era"/>
    <property type="match status" value="1"/>
</dbReference>
<dbReference type="InterPro" id="IPR004044">
    <property type="entry name" value="KH_dom_type_2"/>
</dbReference>
<feature type="region of interest" description="G1" evidence="8">
    <location>
        <begin position="14"/>
        <end position="21"/>
    </location>
</feature>
<evidence type="ECO:0000313" key="13">
    <source>
        <dbReference type="Proteomes" id="UP000230859"/>
    </source>
</evidence>
<dbReference type="InterPro" id="IPR030388">
    <property type="entry name" value="G_ERA_dom"/>
</dbReference>
<dbReference type="PANTHER" id="PTHR42698">
    <property type="entry name" value="GTPASE ERA"/>
    <property type="match status" value="1"/>
</dbReference>
<dbReference type="NCBIfam" id="TIGR00436">
    <property type="entry name" value="era"/>
    <property type="match status" value="1"/>
</dbReference>
<comment type="caution">
    <text evidence="12">The sequence shown here is derived from an EMBL/GenBank/DDBJ whole genome shotgun (WGS) entry which is preliminary data.</text>
</comment>
<evidence type="ECO:0000256" key="1">
    <source>
        <dbReference type="ARBA" id="ARBA00007921"/>
    </source>
</evidence>
<dbReference type="PROSITE" id="PS50823">
    <property type="entry name" value="KH_TYPE_2"/>
    <property type="match status" value="1"/>
</dbReference>
<feature type="domain" description="Era-type G" evidence="11">
    <location>
        <begin position="6"/>
        <end position="172"/>
    </location>
</feature>
<evidence type="ECO:0000259" key="11">
    <source>
        <dbReference type="PROSITE" id="PS51713"/>
    </source>
</evidence>
<dbReference type="NCBIfam" id="TIGR00231">
    <property type="entry name" value="small_GTP"/>
    <property type="match status" value="1"/>
</dbReference>
<feature type="binding site" evidence="7">
    <location>
        <begin position="61"/>
        <end position="65"/>
    </location>
    <ligand>
        <name>GTP</name>
        <dbReference type="ChEBI" id="CHEBI:37565"/>
    </ligand>
</feature>
<dbReference type="CDD" id="cd04163">
    <property type="entry name" value="Era"/>
    <property type="match status" value="1"/>
</dbReference>
<dbReference type="AlphaFoldDB" id="A0A2H0LN97"/>